<dbReference type="GO" id="GO:0046872">
    <property type="term" value="F:metal ion binding"/>
    <property type="evidence" value="ECO:0007669"/>
    <property type="project" value="UniProtKB-KW"/>
</dbReference>
<comment type="subunit">
    <text evidence="1">Homotetramer.</text>
</comment>
<dbReference type="KEGG" id="bmx:BMS_0216"/>
<keyword evidence="1" id="KW-0349">Heme</keyword>
<comment type="catalytic activity">
    <reaction evidence="1">
        <text>L-tryptophan + O2 = N-formyl-L-kynurenine</text>
        <dbReference type="Rhea" id="RHEA:24536"/>
        <dbReference type="ChEBI" id="CHEBI:15379"/>
        <dbReference type="ChEBI" id="CHEBI:57912"/>
        <dbReference type="ChEBI" id="CHEBI:58629"/>
        <dbReference type="EC" id="1.13.11.11"/>
    </reaction>
</comment>
<dbReference type="HAMAP" id="MF_01972">
    <property type="entry name" value="T23O"/>
    <property type="match status" value="1"/>
</dbReference>
<dbReference type="EMBL" id="FQ312005">
    <property type="protein sequence ID" value="CBW25148.1"/>
    <property type="molecule type" value="Genomic_DNA"/>
</dbReference>
<comment type="caution">
    <text evidence="1">Lacks conserved residue(s) required for the propagation of feature annotation.</text>
</comment>
<dbReference type="InterPro" id="IPR004981">
    <property type="entry name" value="Trp_2_3_dOase"/>
</dbReference>
<comment type="function">
    <text evidence="1">Heme-dependent dioxygenase that catalyzes the oxidative cleavage of the L-tryptophan (L-Trp) pyrrole ring and converts L-tryptophan to N-formyl-L-kynurenine. Catalyzes the oxidative cleavage of the indole moiety.</text>
</comment>
<gene>
    <name evidence="1" type="primary">kynA</name>
    <name evidence="2" type="ordered locus">BMS_0216</name>
</gene>
<dbReference type="GO" id="GO:0020037">
    <property type="term" value="F:heme binding"/>
    <property type="evidence" value="ECO:0007669"/>
    <property type="project" value="UniProtKB-UniRule"/>
</dbReference>
<dbReference type="Gene3D" id="1.10.287.3810">
    <property type="match status" value="1"/>
</dbReference>
<proteinExistence type="inferred from homology"/>
<dbReference type="Pfam" id="PF03301">
    <property type="entry name" value="Trp_dioxygenase"/>
    <property type="match status" value="1"/>
</dbReference>
<dbReference type="eggNOG" id="COG3483">
    <property type="taxonomic scope" value="Bacteria"/>
</dbReference>
<dbReference type="PANTHER" id="PTHR10138">
    <property type="entry name" value="TRYPTOPHAN 2,3-DIOXYGENASE"/>
    <property type="match status" value="1"/>
</dbReference>
<dbReference type="GO" id="GO:0004833">
    <property type="term" value="F:L-tryptophan 2,3-dioxygenase activity"/>
    <property type="evidence" value="ECO:0007669"/>
    <property type="project" value="UniProtKB-UniRule"/>
</dbReference>
<feature type="binding site" evidence="1">
    <location>
        <position position="113"/>
    </location>
    <ligand>
        <name>substrate</name>
    </ligand>
</feature>
<dbReference type="EC" id="1.13.11.11" evidence="1"/>
<dbReference type="PATRIC" id="fig|862908.3.peg.208"/>
<dbReference type="STRING" id="862908.BMS_0216"/>
<keyword evidence="1" id="KW-0560">Oxidoreductase</keyword>
<comment type="cofactor">
    <cofactor evidence="1">
        <name>heme</name>
        <dbReference type="ChEBI" id="CHEBI:30413"/>
    </cofactor>
    <text evidence="1">Binds 1 heme group per subunit.</text>
</comment>
<feature type="binding site" description="axial binding residue" evidence="1">
    <location>
        <position position="300"/>
    </location>
    <ligand>
        <name>heme</name>
        <dbReference type="ChEBI" id="CHEBI:30413"/>
    </ligand>
    <ligandPart>
        <name>Fe</name>
        <dbReference type="ChEBI" id="CHEBI:18248"/>
    </ligandPart>
</feature>
<keyword evidence="1" id="KW-0408">Iron</keyword>
<evidence type="ECO:0000313" key="2">
    <source>
        <dbReference type="EMBL" id="CBW25148.1"/>
    </source>
</evidence>
<comment type="pathway">
    <text evidence="1">Amino-acid degradation; L-tryptophan degradation via kynurenine pathway; L-kynurenine from L-tryptophan: step 1/2.</text>
</comment>
<evidence type="ECO:0000313" key="3">
    <source>
        <dbReference type="Proteomes" id="UP000008963"/>
    </source>
</evidence>
<dbReference type="HOGENOM" id="CLU_045599_1_1_7"/>
<comment type="similarity">
    <text evidence="1">Belongs to the tryptophan 2,3-dioxygenase family.</text>
</comment>
<keyword evidence="1" id="KW-0479">Metal-binding</keyword>
<dbReference type="OrthoDB" id="5288613at2"/>
<sequence>MKKKIHDPVYYGEYLQLNKLLDTQLPKSLELENNEAHDETLFIIVHQVYELWFKQIIHELKSIVEMFSGKTVQEKDLTTVVARLERITKIQGLLVDQLSVMETMTPMDFLEFRDLLVPASGFQSVQFREIEVLMGLKTNNRKEVDREYFLGRLNDEDKERILKVESSPSILELTQAWLERIPFTKNKDFDFWSEYEKQINIILDDDEKIIHENQATLDSRSMAIQLENLNATRETFASLLDDKRHEQLRKIGKRTLSREATLNALFILLYRDEPILHLPYRFLTTLMDMDELFTTWRYRHAIMAQRMLGTKIGTGGSSGHHYLKMAAENNRVYLDLFNLSTFLIPRSKLPTLPEDIKKNLGFHFNE</sequence>
<feature type="binding site" evidence="1">
    <location>
        <position position="314"/>
    </location>
    <ligand>
        <name>substrate</name>
    </ligand>
</feature>
<dbReference type="PANTHER" id="PTHR10138:SF0">
    <property type="entry name" value="TRYPTOPHAN 2,3-DIOXYGENASE"/>
    <property type="match status" value="1"/>
</dbReference>
<organism evidence="2 3">
    <name type="scientific">Halobacteriovorax marinus (strain ATCC BAA-682 / DSM 15412 / SJ)</name>
    <name type="common">Bacteriovorax marinus</name>
    <dbReference type="NCBI Taxonomy" id="862908"/>
    <lineage>
        <taxon>Bacteria</taxon>
        <taxon>Pseudomonadati</taxon>
        <taxon>Bdellovibrionota</taxon>
        <taxon>Bacteriovoracia</taxon>
        <taxon>Bacteriovoracales</taxon>
        <taxon>Halobacteriovoraceae</taxon>
        <taxon>Halobacteriovorax</taxon>
    </lineage>
</organism>
<dbReference type="GO" id="GO:0019441">
    <property type="term" value="P:L-tryptophan catabolic process to kynurenine"/>
    <property type="evidence" value="ECO:0007669"/>
    <property type="project" value="UniProtKB-UniRule"/>
</dbReference>
<dbReference type="GO" id="GO:0019442">
    <property type="term" value="P:L-tryptophan catabolic process to acetyl-CoA"/>
    <property type="evidence" value="ECO:0007669"/>
    <property type="project" value="TreeGrafter"/>
</dbReference>
<dbReference type="AlphaFoldDB" id="E1X2V3"/>
<feature type="binding site" evidence="1">
    <location>
        <begin position="42"/>
        <end position="46"/>
    </location>
    <ligand>
        <name>substrate</name>
    </ligand>
</feature>
<protein>
    <recommendedName>
        <fullName evidence="1">Tryptophan 2,3-dioxygenase</fullName>
        <shortName evidence="1">TDO</shortName>
        <ecNumber evidence="1">1.13.11.11</ecNumber>
    </recommendedName>
    <alternativeName>
        <fullName evidence="1">Tryptamin 2,3-dioxygenase</fullName>
    </alternativeName>
    <alternativeName>
        <fullName evidence="1">Tryptophan oxygenase</fullName>
        <shortName evidence="1">TO</shortName>
        <shortName evidence="1">TRPO</shortName>
    </alternativeName>
    <alternativeName>
        <fullName evidence="1">Tryptophan pyrrolase</fullName>
    </alternativeName>
    <alternativeName>
        <fullName evidence="1">Tryptophanase</fullName>
    </alternativeName>
</protein>
<dbReference type="Proteomes" id="UP000008963">
    <property type="component" value="Chromosome"/>
</dbReference>
<keyword evidence="3" id="KW-1185">Reference proteome</keyword>
<keyword evidence="1" id="KW-0823">Tryptophan catabolism</keyword>
<name>E1X2V3_HALMS</name>
<dbReference type="SUPFAM" id="SSF140959">
    <property type="entry name" value="Indolic compounds 2,3-dioxygenase-like"/>
    <property type="match status" value="1"/>
</dbReference>
<evidence type="ECO:0000256" key="1">
    <source>
        <dbReference type="HAMAP-Rule" id="MF_01972"/>
    </source>
</evidence>
<keyword evidence="1" id="KW-0223">Dioxygenase</keyword>
<accession>E1X2V3</accession>
<reference evidence="3" key="1">
    <citation type="journal article" date="2013" name="ISME J.">
        <title>A small predatory core genome in the divergent marine Bacteriovorax marinus SJ and the terrestrial Bdellovibrio bacteriovorus.</title>
        <authorList>
            <person name="Crossman L.C."/>
            <person name="Chen H."/>
            <person name="Cerdeno-Tarraga A.M."/>
            <person name="Brooks K."/>
            <person name="Quail M.A."/>
            <person name="Pineiro S.A."/>
            <person name="Hobley L."/>
            <person name="Sockett R.E."/>
            <person name="Bentley S.D."/>
            <person name="Parkhill J."/>
            <person name="Williams H.N."/>
            <person name="Stine O.C."/>
        </authorList>
    </citation>
    <scope>NUCLEOTIDE SEQUENCE [LARGE SCALE GENOMIC DNA]</scope>
    <source>
        <strain evidence="3">ATCC BAA-682 / DSM 15412 / SJ</strain>
    </source>
</reference>
<dbReference type="InterPro" id="IPR037217">
    <property type="entry name" value="Trp/Indoleamine_2_3_dOase-like"/>
</dbReference>
<dbReference type="Gene3D" id="1.20.58.480">
    <property type="match status" value="1"/>
</dbReference>
<dbReference type="RefSeq" id="WP_014242937.1">
    <property type="nucleotide sequence ID" value="NC_016620.1"/>
</dbReference>
<dbReference type="UniPathway" id="UPA00333">
    <property type="reaction ID" value="UER00453"/>
</dbReference>